<dbReference type="Proteomes" id="UP001060085">
    <property type="component" value="Linkage Group LG01"/>
</dbReference>
<evidence type="ECO:0000313" key="2">
    <source>
        <dbReference type="Proteomes" id="UP001060085"/>
    </source>
</evidence>
<organism evidence="1 2">
    <name type="scientific">Catharanthus roseus</name>
    <name type="common">Madagascar periwinkle</name>
    <name type="synonym">Vinca rosea</name>
    <dbReference type="NCBI Taxonomy" id="4058"/>
    <lineage>
        <taxon>Eukaryota</taxon>
        <taxon>Viridiplantae</taxon>
        <taxon>Streptophyta</taxon>
        <taxon>Embryophyta</taxon>
        <taxon>Tracheophyta</taxon>
        <taxon>Spermatophyta</taxon>
        <taxon>Magnoliopsida</taxon>
        <taxon>eudicotyledons</taxon>
        <taxon>Gunneridae</taxon>
        <taxon>Pentapetalae</taxon>
        <taxon>asterids</taxon>
        <taxon>lamiids</taxon>
        <taxon>Gentianales</taxon>
        <taxon>Apocynaceae</taxon>
        <taxon>Rauvolfioideae</taxon>
        <taxon>Vinceae</taxon>
        <taxon>Catharanthinae</taxon>
        <taxon>Catharanthus</taxon>
    </lineage>
</organism>
<accession>A0ACC0CF81</accession>
<proteinExistence type="predicted"/>
<sequence length="218" mass="23420">MEEVSAHVHPGPIVPDVLTRQHEYRSGLIWSGDHETCFTDLQCRRLGPRYPTDIPSTTVVSPSPGARTGLGARGVKRGARRQPSGGAGGGRPPVPPFPGRTRQVDPGRIEVERSEGSGQVESGEGSGGGHFPVDPFDSQNLDIPSFSLDLMQPSQSLPIGLGTLITSRYISFRAPPPPGTVGSFDDEKREDDTDDVQRLGFGHCVGKKTARFTPSEWP</sequence>
<keyword evidence="2" id="KW-1185">Reference proteome</keyword>
<gene>
    <name evidence="1" type="ORF">M9H77_04778</name>
</gene>
<dbReference type="EMBL" id="CM044701">
    <property type="protein sequence ID" value="KAI5683550.1"/>
    <property type="molecule type" value="Genomic_DNA"/>
</dbReference>
<name>A0ACC0CF81_CATRO</name>
<protein>
    <submittedName>
        <fullName evidence="1">Uncharacterized protein</fullName>
    </submittedName>
</protein>
<evidence type="ECO:0000313" key="1">
    <source>
        <dbReference type="EMBL" id="KAI5683550.1"/>
    </source>
</evidence>
<comment type="caution">
    <text evidence="1">The sequence shown here is derived from an EMBL/GenBank/DDBJ whole genome shotgun (WGS) entry which is preliminary data.</text>
</comment>
<reference evidence="2" key="1">
    <citation type="journal article" date="2023" name="Nat. Plants">
        <title>Single-cell RNA sequencing provides a high-resolution roadmap for understanding the multicellular compartmentation of specialized metabolism.</title>
        <authorList>
            <person name="Sun S."/>
            <person name="Shen X."/>
            <person name="Li Y."/>
            <person name="Li Y."/>
            <person name="Wang S."/>
            <person name="Li R."/>
            <person name="Zhang H."/>
            <person name="Shen G."/>
            <person name="Guo B."/>
            <person name="Wei J."/>
            <person name="Xu J."/>
            <person name="St-Pierre B."/>
            <person name="Chen S."/>
            <person name="Sun C."/>
        </authorList>
    </citation>
    <scope>NUCLEOTIDE SEQUENCE [LARGE SCALE GENOMIC DNA]</scope>
</reference>